<dbReference type="NCBIfam" id="NF038013">
    <property type="entry name" value="AceTr_1"/>
    <property type="match status" value="1"/>
</dbReference>
<dbReference type="PANTHER" id="PTHR30178:SF3">
    <property type="entry name" value="SUCCINATE-ACETATE_PROTON SYMPORTER SATP"/>
    <property type="match status" value="1"/>
</dbReference>
<keyword evidence="4 6" id="KW-1133">Transmembrane helix</keyword>
<evidence type="ECO:0000313" key="7">
    <source>
        <dbReference type="EMBL" id="MBB4246200.1"/>
    </source>
</evidence>
<comment type="similarity">
    <text evidence="2">Belongs to the acetate uptake transporter (AceTr) (TC 2.A.96) family.</text>
</comment>
<feature type="transmembrane region" description="Helical" evidence="6">
    <location>
        <begin position="98"/>
        <end position="117"/>
    </location>
</feature>
<comment type="subcellular location">
    <subcellularLocation>
        <location evidence="1">Membrane</location>
        <topology evidence="1">Multi-pass membrane protein</topology>
    </subcellularLocation>
</comment>
<comment type="caution">
    <text evidence="7">The sequence shown here is derived from an EMBL/GenBank/DDBJ whole genome shotgun (WGS) entry which is preliminary data.</text>
</comment>
<feature type="transmembrane region" description="Helical" evidence="6">
    <location>
        <begin position="124"/>
        <end position="144"/>
    </location>
</feature>
<dbReference type="EMBL" id="JACIGE010000002">
    <property type="protein sequence ID" value="MBB4246200.1"/>
    <property type="molecule type" value="Genomic_DNA"/>
</dbReference>
<dbReference type="InterPro" id="IPR047623">
    <property type="entry name" value="SatP"/>
</dbReference>
<dbReference type="PANTHER" id="PTHR30178">
    <property type="entry name" value="INNER MEMBRANE PROTEIN YAAH"/>
    <property type="match status" value="1"/>
</dbReference>
<feature type="transmembrane region" description="Helical" evidence="6">
    <location>
        <begin position="164"/>
        <end position="182"/>
    </location>
</feature>
<evidence type="ECO:0000256" key="6">
    <source>
        <dbReference type="SAM" id="Phobius"/>
    </source>
</evidence>
<keyword evidence="3 6" id="KW-0812">Transmembrane</keyword>
<evidence type="ECO:0000256" key="1">
    <source>
        <dbReference type="ARBA" id="ARBA00004141"/>
    </source>
</evidence>
<proteinExistence type="inferred from homology"/>
<name>A0A840G5D2_RHOTE</name>
<dbReference type="RefSeq" id="WP_233448492.1">
    <property type="nucleotide sequence ID" value="NZ_JACIGE010000002.1"/>
</dbReference>
<organism evidence="7 8">
    <name type="scientific">Rhodocyclus tenuis</name>
    <name type="common">Rhodospirillum tenue</name>
    <dbReference type="NCBI Taxonomy" id="1066"/>
    <lineage>
        <taxon>Bacteria</taxon>
        <taxon>Pseudomonadati</taxon>
        <taxon>Pseudomonadota</taxon>
        <taxon>Betaproteobacteria</taxon>
        <taxon>Rhodocyclales</taxon>
        <taxon>Rhodocyclaceae</taxon>
        <taxon>Rhodocyclus</taxon>
    </lineage>
</organism>
<dbReference type="GO" id="GO:0016020">
    <property type="term" value="C:membrane"/>
    <property type="evidence" value="ECO:0007669"/>
    <property type="project" value="UniProtKB-SubCell"/>
</dbReference>
<keyword evidence="8" id="KW-1185">Reference proteome</keyword>
<dbReference type="Proteomes" id="UP000587070">
    <property type="component" value="Unassembled WGS sequence"/>
</dbReference>
<sequence>MSDPTALGVFGLAMVTFVAASAKLHWTNGVTFIVPWAIFLGSAAQIWASTIDFKKNNYFGAIVLGAYGLFWMAVAMHWAISLGWFGAIDMSKADPRQFGVACVGYTIFSLFIMVAAFEANKVFGAILLLINVLLPSLALASFGINPALFGDLAAWSELGISLLGFYAAGAVFLNSFFGRVILPLGAPLGLIKKGSAQAIAAAAAK</sequence>
<dbReference type="Pfam" id="PF01184">
    <property type="entry name" value="Gpr1_Fun34_YaaH"/>
    <property type="match status" value="1"/>
</dbReference>
<reference evidence="7 8" key="1">
    <citation type="submission" date="2020-08" db="EMBL/GenBank/DDBJ databases">
        <title>Genome sequencing of Purple Non-Sulfur Bacteria from various extreme environments.</title>
        <authorList>
            <person name="Mayer M."/>
        </authorList>
    </citation>
    <scope>NUCLEOTIDE SEQUENCE [LARGE SCALE GENOMIC DNA]</scope>
    <source>
        <strain evidence="7 8">2761</strain>
    </source>
</reference>
<keyword evidence="5 6" id="KW-0472">Membrane</keyword>
<protein>
    <submittedName>
        <fullName evidence="7">Uncharacterized protein</fullName>
    </submittedName>
</protein>
<evidence type="ECO:0000256" key="5">
    <source>
        <dbReference type="ARBA" id="ARBA00023136"/>
    </source>
</evidence>
<dbReference type="AlphaFoldDB" id="A0A840G5D2"/>
<dbReference type="InterPro" id="IPR000791">
    <property type="entry name" value="Gpr1/Fun34/SatP-like"/>
</dbReference>
<accession>A0A840G5D2</accession>
<feature type="transmembrane region" description="Helical" evidence="6">
    <location>
        <begin position="32"/>
        <end position="51"/>
    </location>
</feature>
<evidence type="ECO:0000313" key="8">
    <source>
        <dbReference type="Proteomes" id="UP000587070"/>
    </source>
</evidence>
<evidence type="ECO:0000256" key="2">
    <source>
        <dbReference type="ARBA" id="ARBA00005587"/>
    </source>
</evidence>
<evidence type="ECO:0000256" key="4">
    <source>
        <dbReference type="ARBA" id="ARBA00022989"/>
    </source>
</evidence>
<feature type="transmembrane region" description="Helical" evidence="6">
    <location>
        <begin position="58"/>
        <end position="78"/>
    </location>
</feature>
<gene>
    <name evidence="7" type="ORF">GGD90_000557</name>
</gene>
<evidence type="ECO:0000256" key="3">
    <source>
        <dbReference type="ARBA" id="ARBA00022692"/>
    </source>
</evidence>